<reference evidence="2" key="1">
    <citation type="submission" date="2015-03" db="EMBL/GenBank/DDBJ databases">
        <authorList>
            <person name="Wibberg D."/>
        </authorList>
    </citation>
    <scope>NUCLEOTIDE SEQUENCE [LARGE SCALE GENOMIC DNA]</scope>
</reference>
<dbReference type="HOGENOM" id="CLU_1990462_0_0_9"/>
<sequence length="125" mass="13387">MDTYGANASAFVCGFPPRTAVTIKKSADGRRPEVPNIPRSPDEVPYGNILSSLYIVGKMRGKNTSDPVVNGLFGKMRGKNTSDLVVNGLIGIMRGKNTFDPVVNGLVGEMRGKNTSDHPAAPQQR</sequence>
<dbReference type="KEGG" id="pri:PRIO_5595"/>
<evidence type="ECO:0000313" key="2">
    <source>
        <dbReference type="Proteomes" id="UP000033163"/>
    </source>
</evidence>
<protein>
    <submittedName>
        <fullName evidence="1">Uncharacterized protein</fullName>
    </submittedName>
</protein>
<organism evidence="1 2">
    <name type="scientific">Paenibacillus riograndensis SBR5</name>
    <dbReference type="NCBI Taxonomy" id="1073571"/>
    <lineage>
        <taxon>Bacteria</taxon>
        <taxon>Bacillati</taxon>
        <taxon>Bacillota</taxon>
        <taxon>Bacilli</taxon>
        <taxon>Bacillales</taxon>
        <taxon>Paenibacillaceae</taxon>
        <taxon>Paenibacillus</taxon>
        <taxon>Paenibacillus sonchi group</taxon>
    </lineage>
</organism>
<dbReference type="EMBL" id="LN831776">
    <property type="protein sequence ID" value="CQR57982.1"/>
    <property type="molecule type" value="Genomic_DNA"/>
</dbReference>
<evidence type="ECO:0000313" key="1">
    <source>
        <dbReference type="EMBL" id="CQR57982.1"/>
    </source>
</evidence>
<accession>A0A0E4CYZ7</accession>
<dbReference type="Proteomes" id="UP000033163">
    <property type="component" value="Chromosome I"/>
</dbReference>
<name>A0A0E4CYZ7_9BACL</name>
<gene>
    <name evidence="1" type="ORF">PRIO_5595</name>
</gene>
<dbReference type="AlphaFoldDB" id="A0A0E4CYZ7"/>
<dbReference type="RefSeq" id="WP_046505624.1">
    <property type="nucleotide sequence ID" value="NZ_LN831776.1"/>
</dbReference>
<dbReference type="PATRIC" id="fig|1073571.4.peg.6000"/>
<proteinExistence type="predicted"/>